<dbReference type="AlphaFoldDB" id="A0A2V1DLB4"/>
<name>A0A2V1DLB4_9PLEO</name>
<evidence type="ECO:0000313" key="2">
    <source>
        <dbReference type="Proteomes" id="UP000244855"/>
    </source>
</evidence>
<accession>A0A2V1DLB4</accession>
<proteinExistence type="predicted"/>
<reference evidence="1 2" key="1">
    <citation type="journal article" date="2018" name="Sci. Rep.">
        <title>Comparative genomics provides insights into the lifestyle and reveals functional heterogeneity of dark septate endophytic fungi.</title>
        <authorList>
            <person name="Knapp D.G."/>
            <person name="Nemeth J.B."/>
            <person name="Barry K."/>
            <person name="Hainaut M."/>
            <person name="Henrissat B."/>
            <person name="Johnson J."/>
            <person name="Kuo A."/>
            <person name="Lim J.H.P."/>
            <person name="Lipzen A."/>
            <person name="Nolan M."/>
            <person name="Ohm R.A."/>
            <person name="Tamas L."/>
            <person name="Grigoriev I.V."/>
            <person name="Spatafora J.W."/>
            <person name="Nagy L.G."/>
            <person name="Kovacs G.M."/>
        </authorList>
    </citation>
    <scope>NUCLEOTIDE SEQUENCE [LARGE SCALE GENOMIC DNA]</scope>
    <source>
        <strain evidence="1 2">DSE2036</strain>
    </source>
</reference>
<keyword evidence="2" id="KW-1185">Reference proteome</keyword>
<dbReference type="OrthoDB" id="3942116at2759"/>
<organism evidence="1 2">
    <name type="scientific">Periconia macrospinosa</name>
    <dbReference type="NCBI Taxonomy" id="97972"/>
    <lineage>
        <taxon>Eukaryota</taxon>
        <taxon>Fungi</taxon>
        <taxon>Dikarya</taxon>
        <taxon>Ascomycota</taxon>
        <taxon>Pezizomycotina</taxon>
        <taxon>Dothideomycetes</taxon>
        <taxon>Pleosporomycetidae</taxon>
        <taxon>Pleosporales</taxon>
        <taxon>Massarineae</taxon>
        <taxon>Periconiaceae</taxon>
        <taxon>Periconia</taxon>
    </lineage>
</organism>
<evidence type="ECO:0000313" key="1">
    <source>
        <dbReference type="EMBL" id="PVH98900.1"/>
    </source>
</evidence>
<gene>
    <name evidence="1" type="ORF">DM02DRAFT_25369</name>
</gene>
<dbReference type="Proteomes" id="UP000244855">
    <property type="component" value="Unassembled WGS sequence"/>
</dbReference>
<protein>
    <submittedName>
        <fullName evidence="1">Uncharacterized protein</fullName>
    </submittedName>
</protein>
<sequence length="117" mass="13413">MSGILRRRSSSLVARARCPGALSAARMVPMDNDTRWNSWHTMNTVACELDGYVDTFVKNHWKAIGKYALTPDDWDTLREIIVFLKPFEKVTTGTQSDLDSIEKTLVTMDMFVKHFEK</sequence>
<dbReference type="EMBL" id="KZ805403">
    <property type="protein sequence ID" value="PVH98900.1"/>
    <property type="molecule type" value="Genomic_DNA"/>
</dbReference>